<organism evidence="1 2">
    <name type="scientific">Elysia crispata</name>
    <name type="common">lettuce slug</name>
    <dbReference type="NCBI Taxonomy" id="231223"/>
    <lineage>
        <taxon>Eukaryota</taxon>
        <taxon>Metazoa</taxon>
        <taxon>Spiralia</taxon>
        <taxon>Lophotrochozoa</taxon>
        <taxon>Mollusca</taxon>
        <taxon>Gastropoda</taxon>
        <taxon>Heterobranchia</taxon>
        <taxon>Euthyneura</taxon>
        <taxon>Panpulmonata</taxon>
        <taxon>Sacoglossa</taxon>
        <taxon>Placobranchoidea</taxon>
        <taxon>Plakobranchidae</taxon>
        <taxon>Elysia</taxon>
    </lineage>
</organism>
<gene>
    <name evidence="1" type="ORF">RRG08_003823</name>
</gene>
<sequence length="124" mass="13636">MSRLAGGYCRVRLPSGMGEGEGEGMGHPAGTQSPLSSCEVHVGLELRLVYDCLDEIKLIYITLFHFGDGALHKLSSCRYNRSPRVNSGAQCGILSQLHEFLNVSWPTSDATLVRMAYLWCVMTL</sequence>
<evidence type="ECO:0000313" key="1">
    <source>
        <dbReference type="EMBL" id="KAK3767561.1"/>
    </source>
</evidence>
<proteinExistence type="predicted"/>
<dbReference type="Proteomes" id="UP001283361">
    <property type="component" value="Unassembled WGS sequence"/>
</dbReference>
<protein>
    <submittedName>
        <fullName evidence="1">Uncharacterized protein</fullName>
    </submittedName>
</protein>
<evidence type="ECO:0000313" key="2">
    <source>
        <dbReference type="Proteomes" id="UP001283361"/>
    </source>
</evidence>
<dbReference type="AlphaFoldDB" id="A0AAE0ZF13"/>
<dbReference type="EMBL" id="JAWDGP010004135">
    <property type="protein sequence ID" value="KAK3767561.1"/>
    <property type="molecule type" value="Genomic_DNA"/>
</dbReference>
<reference evidence="1" key="1">
    <citation type="journal article" date="2023" name="G3 (Bethesda)">
        <title>A reference genome for the long-term kleptoplast-retaining sea slug Elysia crispata morphotype clarki.</title>
        <authorList>
            <person name="Eastman K.E."/>
            <person name="Pendleton A.L."/>
            <person name="Shaikh M.A."/>
            <person name="Suttiyut T."/>
            <person name="Ogas R."/>
            <person name="Tomko P."/>
            <person name="Gavelis G."/>
            <person name="Widhalm J.R."/>
            <person name="Wisecaver J.H."/>
        </authorList>
    </citation>
    <scope>NUCLEOTIDE SEQUENCE</scope>
    <source>
        <strain evidence="1">ECLA1</strain>
    </source>
</reference>
<name>A0AAE0ZF13_9GAST</name>
<comment type="caution">
    <text evidence="1">The sequence shown here is derived from an EMBL/GenBank/DDBJ whole genome shotgun (WGS) entry which is preliminary data.</text>
</comment>
<accession>A0AAE0ZF13</accession>
<keyword evidence="2" id="KW-1185">Reference proteome</keyword>